<reference evidence="1 2" key="1">
    <citation type="submission" date="2023-01" db="EMBL/GenBank/DDBJ databases">
        <title>Psychroserpens ponticola sp. nov., isolated from seawater.</title>
        <authorList>
            <person name="Kristyanto S."/>
            <person name="Jung J."/>
            <person name="Kim J.M."/>
            <person name="Jeon C.O."/>
        </authorList>
    </citation>
    <scope>NUCLEOTIDE SEQUENCE [LARGE SCALE GENOMIC DNA]</scope>
    <source>
        <strain evidence="1 2">MSW6</strain>
    </source>
</reference>
<sequence>MKITLLTILFLSINSVFGQDKEVTFHEIIPEYILAVWENDGTSDKAKFKITELEQIKSFLTELGKRKNKITSNEFLTKPTTNTLVAHYLHKKLKWNSFNGPHVGIKKLKNSKVIKNELKNLPGNNELLAHYYLSIFSDVLNKQKPMDLASTNIDLKNLNLNNDTEKGILILCAMRHIGGQVSSYSSTRFPDNCFRAKKYVENMPKFNDGFFYEYELSEFEDFKIEVDKRYPKMSFKERYLPEFIKAKSGYEKCLANEKN</sequence>
<proteinExistence type="predicted"/>
<gene>
    <name evidence="1" type="ORF">MUN68_009205</name>
</gene>
<dbReference type="RefSeq" id="WP_249997335.1">
    <property type="nucleotide sequence ID" value="NZ_CP116221.1"/>
</dbReference>
<evidence type="ECO:0000313" key="2">
    <source>
        <dbReference type="Proteomes" id="UP001202717"/>
    </source>
</evidence>
<dbReference type="Proteomes" id="UP001202717">
    <property type="component" value="Chromosome"/>
</dbReference>
<organism evidence="1 2">
    <name type="scientific">Psychroserpens ponticola</name>
    <dbReference type="NCBI Taxonomy" id="2932268"/>
    <lineage>
        <taxon>Bacteria</taxon>
        <taxon>Pseudomonadati</taxon>
        <taxon>Bacteroidota</taxon>
        <taxon>Flavobacteriia</taxon>
        <taxon>Flavobacteriales</taxon>
        <taxon>Flavobacteriaceae</taxon>
        <taxon>Psychroserpens</taxon>
    </lineage>
</organism>
<protein>
    <submittedName>
        <fullName evidence="1">Uncharacterized protein</fullName>
    </submittedName>
</protein>
<keyword evidence="2" id="KW-1185">Reference proteome</keyword>
<evidence type="ECO:0000313" key="1">
    <source>
        <dbReference type="EMBL" id="WCO00251.1"/>
    </source>
</evidence>
<accession>A0ABY7RT07</accession>
<name>A0ABY7RT07_9FLAO</name>
<dbReference type="EMBL" id="CP116221">
    <property type="protein sequence ID" value="WCO00251.1"/>
    <property type="molecule type" value="Genomic_DNA"/>
</dbReference>